<dbReference type="EMBL" id="HBGQ01082916">
    <property type="protein sequence ID" value="CAD9512420.1"/>
    <property type="molecule type" value="Transcribed_RNA"/>
</dbReference>
<sequence length="155" mass="16913">MGALHGSYLAIYLLLGGVVQRWWAAANWFDTRPACWALHGERRHRPVECPPGLNIAWVEGHSPPASLVAGSLVDVRMNIKVSIEALQDLENRGLLATNKSPSRTAVEQWALCMGAGAQRSCGIPESKKVDSDQQEDLGDLLQRAAATRPPHFLVP</sequence>
<proteinExistence type="predicted"/>
<protein>
    <submittedName>
        <fullName evidence="1">Uncharacterized protein</fullName>
    </submittedName>
</protein>
<evidence type="ECO:0000313" key="1">
    <source>
        <dbReference type="EMBL" id="CAD9512420.1"/>
    </source>
</evidence>
<name>A0A7S2I9M1_9DINO</name>
<dbReference type="AlphaFoldDB" id="A0A7S2I9M1"/>
<organism evidence="1">
    <name type="scientific">Alexandrium andersonii</name>
    <dbReference type="NCBI Taxonomy" id="327968"/>
    <lineage>
        <taxon>Eukaryota</taxon>
        <taxon>Sar</taxon>
        <taxon>Alveolata</taxon>
        <taxon>Dinophyceae</taxon>
        <taxon>Gonyaulacales</taxon>
        <taxon>Pyrocystaceae</taxon>
        <taxon>Alexandrium</taxon>
    </lineage>
</organism>
<accession>A0A7S2I9M1</accession>
<gene>
    <name evidence="1" type="ORF">AAND1436_LOCUS39659</name>
</gene>
<reference evidence="1" key="1">
    <citation type="submission" date="2021-01" db="EMBL/GenBank/DDBJ databases">
        <authorList>
            <person name="Corre E."/>
            <person name="Pelletier E."/>
            <person name="Niang G."/>
            <person name="Scheremetjew M."/>
            <person name="Finn R."/>
            <person name="Kale V."/>
            <person name="Holt S."/>
            <person name="Cochrane G."/>
            <person name="Meng A."/>
            <person name="Brown T."/>
            <person name="Cohen L."/>
        </authorList>
    </citation>
    <scope>NUCLEOTIDE SEQUENCE</scope>
    <source>
        <strain evidence="1">CCMP2222</strain>
    </source>
</reference>